<dbReference type="InterPro" id="IPR050482">
    <property type="entry name" value="Sensor_HK_TwoCompSys"/>
</dbReference>
<keyword evidence="6" id="KW-0812">Transmembrane</keyword>
<gene>
    <name evidence="8" type="primary">nreB_4</name>
    <name evidence="8" type="ORF">NCTC11179_01327</name>
</gene>
<dbReference type="SUPFAM" id="SSF55874">
    <property type="entry name" value="ATPase domain of HSP90 chaperone/DNA topoisomerase II/histidine kinase"/>
    <property type="match status" value="1"/>
</dbReference>
<proteinExistence type="predicted"/>
<dbReference type="RefSeq" id="WP_115090661.1">
    <property type="nucleotide sequence ID" value="NZ_CP068107.1"/>
</dbReference>
<feature type="domain" description="Histidine kinase/HSP90-like ATPase" evidence="7">
    <location>
        <begin position="166"/>
        <end position="253"/>
    </location>
</feature>
<evidence type="ECO:0000256" key="3">
    <source>
        <dbReference type="ARBA" id="ARBA00022679"/>
    </source>
</evidence>
<dbReference type="EMBL" id="UGQL01000001">
    <property type="protein sequence ID" value="STZ27791.1"/>
    <property type="molecule type" value="Genomic_DNA"/>
</dbReference>
<protein>
    <recommendedName>
        <fullName evidence="2">histidine kinase</fullName>
        <ecNumber evidence="2">2.7.13.3</ecNumber>
    </recommendedName>
</protein>
<reference evidence="8 9" key="1">
    <citation type="submission" date="2018-06" db="EMBL/GenBank/DDBJ databases">
        <authorList>
            <consortium name="Pathogen Informatics"/>
            <person name="Doyle S."/>
        </authorList>
    </citation>
    <scope>NUCLEOTIDE SEQUENCE [LARGE SCALE GENOMIC DNA]</scope>
    <source>
        <strain evidence="8 9">NCTC11179</strain>
    </source>
</reference>
<evidence type="ECO:0000256" key="2">
    <source>
        <dbReference type="ARBA" id="ARBA00012438"/>
    </source>
</evidence>
<evidence type="ECO:0000256" key="6">
    <source>
        <dbReference type="SAM" id="Phobius"/>
    </source>
</evidence>
<evidence type="ECO:0000259" key="7">
    <source>
        <dbReference type="Pfam" id="PF02518"/>
    </source>
</evidence>
<keyword evidence="9" id="KW-1185">Reference proteome</keyword>
<dbReference type="InterPro" id="IPR036890">
    <property type="entry name" value="HATPase_C_sf"/>
</dbReference>
<evidence type="ECO:0000313" key="9">
    <source>
        <dbReference type="Proteomes" id="UP000255024"/>
    </source>
</evidence>
<keyword evidence="3 8" id="KW-0808">Transferase</keyword>
<dbReference type="PANTHER" id="PTHR24421:SF10">
    <property type="entry name" value="NITRATE_NITRITE SENSOR PROTEIN NARQ"/>
    <property type="match status" value="1"/>
</dbReference>
<dbReference type="PANTHER" id="PTHR24421">
    <property type="entry name" value="NITRATE/NITRITE SENSOR PROTEIN NARX-RELATED"/>
    <property type="match status" value="1"/>
</dbReference>
<keyword evidence="5" id="KW-0902">Two-component regulatory system</keyword>
<keyword evidence="6" id="KW-0472">Membrane</keyword>
<dbReference type="Gene3D" id="3.30.565.10">
    <property type="entry name" value="Histidine kinase-like ATPase, C-terminal domain"/>
    <property type="match status" value="1"/>
</dbReference>
<dbReference type="AlphaFoldDB" id="A0A378RNC6"/>
<dbReference type="Proteomes" id="UP000255024">
    <property type="component" value="Unassembled WGS sequence"/>
</dbReference>
<dbReference type="GO" id="GO:0004673">
    <property type="term" value="F:protein histidine kinase activity"/>
    <property type="evidence" value="ECO:0007669"/>
    <property type="project" value="UniProtKB-EC"/>
</dbReference>
<dbReference type="EC" id="2.7.13.3" evidence="2"/>
<dbReference type="GO" id="GO:0000160">
    <property type="term" value="P:phosphorelay signal transduction system"/>
    <property type="evidence" value="ECO:0007669"/>
    <property type="project" value="UniProtKB-KW"/>
</dbReference>
<sequence>MEKYENFKYIIPYIIVIILFVVGLVFVFTKIHFKAQKKIFIAQIKQNKLEIDHQKELLNSVIQVQEDERKRMGRLIHDDIGNRIHILSICVQQIEMNECRSKDILLKQLPLLSDATRSLAYDMYPVEIEYLGLVDFLKEIQMSLFQKIDFQIYTSKKIKIKDLQIQLQIFRIIQEFLNNVIKYAHASVVTLCLRQTNTYLSIALHDNGIGFNVSEVKKGMGMNNIDFRVKALFGNHKWKSEPNKGTSLIIKIKNKDGR</sequence>
<dbReference type="Pfam" id="PF02518">
    <property type="entry name" value="HATPase_c"/>
    <property type="match status" value="1"/>
</dbReference>
<dbReference type="InterPro" id="IPR003594">
    <property type="entry name" value="HATPase_dom"/>
</dbReference>
<keyword evidence="6" id="KW-1133">Transmembrane helix</keyword>
<evidence type="ECO:0000313" key="8">
    <source>
        <dbReference type="EMBL" id="STZ27791.1"/>
    </source>
</evidence>
<organism evidence="8 9">
    <name type="scientific">Myroides odoratus</name>
    <name type="common">Flavobacterium odoratum</name>
    <dbReference type="NCBI Taxonomy" id="256"/>
    <lineage>
        <taxon>Bacteria</taxon>
        <taxon>Pseudomonadati</taxon>
        <taxon>Bacteroidota</taxon>
        <taxon>Flavobacteriia</taxon>
        <taxon>Flavobacteriales</taxon>
        <taxon>Flavobacteriaceae</taxon>
        <taxon>Myroides</taxon>
    </lineage>
</organism>
<comment type="catalytic activity">
    <reaction evidence="1">
        <text>ATP + protein L-histidine = ADP + protein N-phospho-L-histidine.</text>
        <dbReference type="EC" id="2.7.13.3"/>
    </reaction>
</comment>
<name>A0A378RNC6_MYROD</name>
<accession>A0A378RNC6</accession>
<feature type="transmembrane region" description="Helical" evidence="6">
    <location>
        <begin position="6"/>
        <end position="28"/>
    </location>
</feature>
<keyword evidence="4 8" id="KW-0418">Kinase</keyword>
<evidence type="ECO:0000256" key="5">
    <source>
        <dbReference type="ARBA" id="ARBA00023012"/>
    </source>
</evidence>
<evidence type="ECO:0000256" key="4">
    <source>
        <dbReference type="ARBA" id="ARBA00022777"/>
    </source>
</evidence>
<evidence type="ECO:0000256" key="1">
    <source>
        <dbReference type="ARBA" id="ARBA00000085"/>
    </source>
</evidence>
<dbReference type="CDD" id="cd16917">
    <property type="entry name" value="HATPase_UhpB-NarQ-NarX-like"/>
    <property type="match status" value="1"/>
</dbReference>